<feature type="transmembrane region" description="Helical" evidence="7">
    <location>
        <begin position="37"/>
        <end position="64"/>
    </location>
</feature>
<sequence length="206" mass="22182">MTLAVWLGFLLAAILIAVTPGPGAVLSIGTGMRDGYWSALITILGLQAAFVVHLAIIAMGFGALIATSESAFSVMKLIGAGYLLWLGIQKWRAPSVPLDVGCPTARRTGFFLQGMLVNLTNPKAIIFIGALVPQFIDPGRAQLQQYLLIALTLCATDIVVMSVYALTGRRLGRWLHDPQEIRWQNRVFGGFFISAGVFLAFSSRSA</sequence>
<comment type="caution">
    <text evidence="8">The sequence shown here is derived from an EMBL/GenBank/DDBJ whole genome shotgun (WGS) entry which is preliminary data.</text>
</comment>
<dbReference type="AlphaFoldDB" id="A0A9D7QK40"/>
<evidence type="ECO:0000256" key="7">
    <source>
        <dbReference type="SAM" id="Phobius"/>
    </source>
</evidence>
<organism evidence="8 9">
    <name type="scientific">Candidatus Dechloromonas phosphorivorans</name>
    <dbReference type="NCBI Taxonomy" id="2899244"/>
    <lineage>
        <taxon>Bacteria</taxon>
        <taxon>Pseudomonadati</taxon>
        <taxon>Pseudomonadota</taxon>
        <taxon>Betaproteobacteria</taxon>
        <taxon>Rhodocyclales</taxon>
        <taxon>Azonexaceae</taxon>
        <taxon>Dechloromonas</taxon>
    </lineage>
</organism>
<name>A0A9D7QK40_9RHOO</name>
<dbReference type="PANTHER" id="PTHR30086:SF14">
    <property type="entry name" value="HOMOSERINE_HOMOSERINE LACTONE EFFLUX PROTEIN"/>
    <property type="match status" value="1"/>
</dbReference>
<evidence type="ECO:0000256" key="2">
    <source>
        <dbReference type="ARBA" id="ARBA00007928"/>
    </source>
</evidence>
<evidence type="ECO:0000256" key="4">
    <source>
        <dbReference type="ARBA" id="ARBA00022692"/>
    </source>
</evidence>
<accession>A0A9D7QK40</accession>
<feature type="transmembrane region" description="Helical" evidence="7">
    <location>
        <begin position="71"/>
        <end position="88"/>
    </location>
</feature>
<keyword evidence="6 7" id="KW-0472">Membrane</keyword>
<dbReference type="EMBL" id="JADKBR010000001">
    <property type="protein sequence ID" value="MBK8889293.1"/>
    <property type="molecule type" value="Genomic_DNA"/>
</dbReference>
<comment type="subcellular location">
    <subcellularLocation>
        <location evidence="1">Cell membrane</location>
        <topology evidence="1">Multi-pass membrane protein</topology>
    </subcellularLocation>
</comment>
<dbReference type="Proteomes" id="UP000808146">
    <property type="component" value="Unassembled WGS sequence"/>
</dbReference>
<dbReference type="InterPro" id="IPR001123">
    <property type="entry name" value="LeuE-type"/>
</dbReference>
<dbReference type="PIRSF" id="PIRSF006324">
    <property type="entry name" value="LeuE"/>
    <property type="match status" value="1"/>
</dbReference>
<dbReference type="PANTHER" id="PTHR30086">
    <property type="entry name" value="ARGININE EXPORTER PROTEIN ARGO"/>
    <property type="match status" value="1"/>
</dbReference>
<gene>
    <name evidence="8" type="ORF">IPN75_02360</name>
</gene>
<evidence type="ECO:0000313" key="8">
    <source>
        <dbReference type="EMBL" id="MBK8889293.1"/>
    </source>
</evidence>
<proteinExistence type="inferred from homology"/>
<evidence type="ECO:0000313" key="9">
    <source>
        <dbReference type="Proteomes" id="UP000808146"/>
    </source>
</evidence>
<keyword evidence="4 7" id="KW-0812">Transmembrane</keyword>
<keyword evidence="5 7" id="KW-1133">Transmembrane helix</keyword>
<comment type="similarity">
    <text evidence="2">Belongs to the Rht family.</text>
</comment>
<reference evidence="9" key="1">
    <citation type="journal article" date="2021" name="Nat. Commun.">
        <title>Connecting structure to function with the recovery of over 1000 high-quality metagenome-assembled genomes from activated sludge using long-read sequencing.</title>
        <authorList>
            <person name="Singleton C.M."/>
            <person name="Petriglieri F."/>
            <person name="Kristensen J.M."/>
            <person name="Kirkegaard R.H."/>
            <person name="Michaelsen T.Y."/>
            <person name="Andersen M.H."/>
            <person name="Kondrotaite Z."/>
            <person name="Karst S.M."/>
            <person name="Dueholm M.S."/>
            <person name="Nielsen P.H."/>
            <person name="Albertsen M."/>
        </authorList>
    </citation>
    <scope>NUCLEOTIDE SEQUENCE [LARGE SCALE GENOMIC DNA]</scope>
</reference>
<dbReference type="GO" id="GO:0005886">
    <property type="term" value="C:plasma membrane"/>
    <property type="evidence" value="ECO:0007669"/>
    <property type="project" value="UniProtKB-SubCell"/>
</dbReference>
<evidence type="ECO:0000256" key="3">
    <source>
        <dbReference type="ARBA" id="ARBA00022475"/>
    </source>
</evidence>
<evidence type="ECO:0000256" key="1">
    <source>
        <dbReference type="ARBA" id="ARBA00004651"/>
    </source>
</evidence>
<dbReference type="GO" id="GO:0042970">
    <property type="term" value="F:homoserine transmembrane transporter activity"/>
    <property type="evidence" value="ECO:0007669"/>
    <property type="project" value="TreeGrafter"/>
</dbReference>
<protein>
    <submittedName>
        <fullName evidence="8">LysE family transporter</fullName>
    </submittedName>
</protein>
<dbReference type="Pfam" id="PF01810">
    <property type="entry name" value="LysE"/>
    <property type="match status" value="1"/>
</dbReference>
<evidence type="ECO:0000256" key="6">
    <source>
        <dbReference type="ARBA" id="ARBA00023136"/>
    </source>
</evidence>
<feature type="transmembrane region" description="Helical" evidence="7">
    <location>
        <begin position="146"/>
        <end position="166"/>
    </location>
</feature>
<feature type="transmembrane region" description="Helical" evidence="7">
    <location>
        <begin position="187"/>
        <end position="203"/>
    </location>
</feature>
<evidence type="ECO:0000256" key="5">
    <source>
        <dbReference type="ARBA" id="ARBA00022989"/>
    </source>
</evidence>
<keyword evidence="3" id="KW-1003">Cell membrane</keyword>